<dbReference type="PROSITE" id="PS00217">
    <property type="entry name" value="SUGAR_TRANSPORT_2"/>
    <property type="match status" value="1"/>
</dbReference>
<evidence type="ECO:0000313" key="13">
    <source>
        <dbReference type="Proteomes" id="UP000254912"/>
    </source>
</evidence>
<evidence type="ECO:0000256" key="6">
    <source>
        <dbReference type="ARBA" id="ARBA00022847"/>
    </source>
</evidence>
<dbReference type="InterPro" id="IPR020846">
    <property type="entry name" value="MFS_dom"/>
</dbReference>
<comment type="function">
    <text evidence="9">May be a proton symporter involved in the uptake of osmolytes such as proline and glycine betaine.</text>
</comment>
<evidence type="ECO:0000259" key="11">
    <source>
        <dbReference type="PROSITE" id="PS50850"/>
    </source>
</evidence>
<comment type="subcellular location">
    <subcellularLocation>
        <location evidence="1">Cell membrane</location>
        <topology evidence="1">Multi-pass membrane protein</topology>
    </subcellularLocation>
</comment>
<dbReference type="PROSITE" id="PS50850">
    <property type="entry name" value="MFS"/>
    <property type="match status" value="1"/>
</dbReference>
<keyword evidence="7" id="KW-1133">Transmembrane helix</keyword>
<gene>
    <name evidence="12" type="ORF">DFP99_0438</name>
</gene>
<evidence type="ECO:0000256" key="7">
    <source>
        <dbReference type="ARBA" id="ARBA00022989"/>
    </source>
</evidence>
<dbReference type="AlphaFoldDB" id="A0A288QMR0"/>
<keyword evidence="3" id="KW-0813">Transport</keyword>
<evidence type="ECO:0000256" key="1">
    <source>
        <dbReference type="ARBA" id="ARBA00004651"/>
    </source>
</evidence>
<reference evidence="12 13" key="1">
    <citation type="submission" date="2018-07" db="EMBL/GenBank/DDBJ databases">
        <title>Genomic Encyclopedia of Type Strains, Phase III (KMG-III): the genomes of soil and plant-associated and newly described type strains.</title>
        <authorList>
            <person name="Whitman W."/>
        </authorList>
    </citation>
    <scope>NUCLEOTIDE SEQUENCE [LARGE SCALE GENOMIC DNA]</scope>
    <source>
        <strain evidence="12 13">CECT 7031</strain>
    </source>
</reference>
<keyword evidence="13" id="KW-1185">Reference proteome</keyword>
<evidence type="ECO:0000256" key="10">
    <source>
        <dbReference type="ARBA" id="ARBA00039918"/>
    </source>
</evidence>
<comment type="caution">
    <text evidence="12">The sequence shown here is derived from an EMBL/GenBank/DDBJ whole genome shotgun (WGS) entry which is preliminary data.</text>
</comment>
<keyword evidence="4" id="KW-1003">Cell membrane</keyword>
<dbReference type="SUPFAM" id="SSF103473">
    <property type="entry name" value="MFS general substrate transporter"/>
    <property type="match status" value="1"/>
</dbReference>
<evidence type="ECO:0000256" key="4">
    <source>
        <dbReference type="ARBA" id="ARBA00022475"/>
    </source>
</evidence>
<accession>A0A288QMR0</accession>
<keyword evidence="8" id="KW-0472">Membrane</keyword>
<dbReference type="InterPro" id="IPR036259">
    <property type="entry name" value="MFS_trans_sf"/>
</dbReference>
<protein>
    <recommendedName>
        <fullName evidence="10">Putative proline/betaine transporter</fullName>
    </recommendedName>
</protein>
<dbReference type="InterPro" id="IPR005828">
    <property type="entry name" value="MFS_sugar_transport-like"/>
</dbReference>
<keyword evidence="6" id="KW-0769">Symport</keyword>
<dbReference type="FunFam" id="1.20.1250.20:FF:000300">
    <property type="entry name" value="Dicarboxylate MFS transporter"/>
    <property type="match status" value="1"/>
</dbReference>
<evidence type="ECO:0000256" key="8">
    <source>
        <dbReference type="ARBA" id="ARBA00023136"/>
    </source>
</evidence>
<proteinExistence type="inferred from homology"/>
<dbReference type="CDD" id="cd17367">
    <property type="entry name" value="MFS_KgtP"/>
    <property type="match status" value="1"/>
</dbReference>
<dbReference type="Proteomes" id="UP000254912">
    <property type="component" value="Unassembled WGS sequence"/>
</dbReference>
<keyword evidence="5" id="KW-0812">Transmembrane</keyword>
<evidence type="ECO:0000256" key="5">
    <source>
        <dbReference type="ARBA" id="ARBA00022692"/>
    </source>
</evidence>
<dbReference type="PANTHER" id="PTHR43528:SF5">
    <property type="entry name" value="PROLINE_BETAINE TRANSPORTER"/>
    <property type="match status" value="1"/>
</dbReference>
<evidence type="ECO:0000256" key="2">
    <source>
        <dbReference type="ARBA" id="ARBA00008240"/>
    </source>
</evidence>
<evidence type="ECO:0000256" key="9">
    <source>
        <dbReference type="ARBA" id="ARBA00037295"/>
    </source>
</evidence>
<sequence>MSNTSAKRTERSTASNIIKGSLGNLIEWFDWYVYASFSVYFSASFFPSEDQTAQLLNAAAIFAIGFIMRPIGSLILGRFADKNGRRASLTLSILLMAGGSLVIGLTPGYDTIGILSPIILVITRLIQGLSLGGEYGTSATYLSEMASKEHRGFYASFQYVTLIAGQLIALLVQIIIQATLTSAQIYAWGWRIPFFVGAVGALIVLWLRLSMLESDQFTAAKAANKETGTLRQLAKYPKAVLTVVGLTLGGTISFYTYTTYLQKFMINSMGLAPNVVSQVNFWALFIFMLLQPVAGHLSDKIGRKALLLWFGISGTLLTVPLFTVLQHVKSPWIAFLLMLGGLVIVTGYTSINAIVKAEMFPTEIRALGVGLPYGLTVAIFGGTVEYIALWLKNAHHENFFFWYVSGAILISLLVYTRMADTKKTSYLDK</sequence>
<comment type="similarity">
    <text evidence="2">Belongs to the major facilitator superfamily. Metabolite:H+ Symporter (MHS) family (TC 2.A.1.6) family.</text>
</comment>
<dbReference type="InterPro" id="IPR005829">
    <property type="entry name" value="Sugar_transporter_CS"/>
</dbReference>
<dbReference type="KEGG" id="wso:WSWS_00810"/>
<feature type="domain" description="Major facilitator superfamily (MFS) profile" evidence="11">
    <location>
        <begin position="16"/>
        <end position="423"/>
    </location>
</feature>
<dbReference type="GO" id="GO:0005886">
    <property type="term" value="C:plasma membrane"/>
    <property type="evidence" value="ECO:0007669"/>
    <property type="project" value="UniProtKB-SubCell"/>
</dbReference>
<dbReference type="PANTHER" id="PTHR43528">
    <property type="entry name" value="ALPHA-KETOGLUTARATE PERMEASE"/>
    <property type="match status" value="1"/>
</dbReference>
<dbReference type="Pfam" id="PF00083">
    <property type="entry name" value="Sugar_tr"/>
    <property type="match status" value="1"/>
</dbReference>
<dbReference type="GeneID" id="94546008"/>
<dbReference type="InterPro" id="IPR051084">
    <property type="entry name" value="H+-coupled_symporters"/>
</dbReference>
<name>A0A288QMR0_9LACO</name>
<organism evidence="12 13">
    <name type="scientific">Weissella soli</name>
    <dbReference type="NCBI Taxonomy" id="155866"/>
    <lineage>
        <taxon>Bacteria</taxon>
        <taxon>Bacillati</taxon>
        <taxon>Bacillota</taxon>
        <taxon>Bacilli</taxon>
        <taxon>Lactobacillales</taxon>
        <taxon>Lactobacillaceae</taxon>
        <taxon>Weissella</taxon>
    </lineage>
</organism>
<dbReference type="GO" id="GO:0015293">
    <property type="term" value="F:symporter activity"/>
    <property type="evidence" value="ECO:0007669"/>
    <property type="project" value="UniProtKB-KW"/>
</dbReference>
<evidence type="ECO:0000256" key="3">
    <source>
        <dbReference type="ARBA" id="ARBA00022448"/>
    </source>
</evidence>
<dbReference type="EMBL" id="QRAS01000001">
    <property type="protein sequence ID" value="RDL12014.1"/>
    <property type="molecule type" value="Genomic_DNA"/>
</dbReference>
<evidence type="ECO:0000313" key="12">
    <source>
        <dbReference type="EMBL" id="RDL12014.1"/>
    </source>
</evidence>
<dbReference type="Gene3D" id="1.20.1250.20">
    <property type="entry name" value="MFS general substrate transporter like domains"/>
    <property type="match status" value="1"/>
</dbReference>
<dbReference type="FunFam" id="1.20.1250.20:FF:000001">
    <property type="entry name" value="Dicarboxylate MFS transporter"/>
    <property type="match status" value="1"/>
</dbReference>
<dbReference type="RefSeq" id="WP_070230072.1">
    <property type="nucleotide sequence ID" value="NZ_BJYO01000002.1"/>
</dbReference>